<name>A0ABS5A9I7_9PSEU</name>
<feature type="domain" description="HTH hxlR-type" evidence="4">
    <location>
        <begin position="23"/>
        <end position="121"/>
    </location>
</feature>
<evidence type="ECO:0000256" key="2">
    <source>
        <dbReference type="ARBA" id="ARBA00023125"/>
    </source>
</evidence>
<accession>A0ABS5A9I7</accession>
<evidence type="ECO:0000313" key="6">
    <source>
        <dbReference type="Proteomes" id="UP001519363"/>
    </source>
</evidence>
<evidence type="ECO:0000256" key="3">
    <source>
        <dbReference type="ARBA" id="ARBA00023163"/>
    </source>
</evidence>
<keyword evidence="6" id="KW-1185">Reference proteome</keyword>
<evidence type="ECO:0000313" key="5">
    <source>
        <dbReference type="EMBL" id="MBP2473254.1"/>
    </source>
</evidence>
<proteinExistence type="predicted"/>
<dbReference type="Proteomes" id="UP001519363">
    <property type="component" value="Unassembled WGS sequence"/>
</dbReference>
<protein>
    <submittedName>
        <fullName evidence="5">DNA-binding HxlR family transcriptional regulator</fullName>
    </submittedName>
</protein>
<evidence type="ECO:0000256" key="1">
    <source>
        <dbReference type="ARBA" id="ARBA00023015"/>
    </source>
</evidence>
<dbReference type="InterPro" id="IPR036388">
    <property type="entry name" value="WH-like_DNA-bd_sf"/>
</dbReference>
<dbReference type="PROSITE" id="PS51118">
    <property type="entry name" value="HTH_HXLR"/>
    <property type="match status" value="1"/>
</dbReference>
<keyword evidence="1" id="KW-0805">Transcription regulation</keyword>
<dbReference type="GO" id="GO:0003677">
    <property type="term" value="F:DNA binding"/>
    <property type="evidence" value="ECO:0007669"/>
    <property type="project" value="UniProtKB-KW"/>
</dbReference>
<organism evidence="5 6">
    <name type="scientific">Crossiella equi</name>
    <dbReference type="NCBI Taxonomy" id="130796"/>
    <lineage>
        <taxon>Bacteria</taxon>
        <taxon>Bacillati</taxon>
        <taxon>Actinomycetota</taxon>
        <taxon>Actinomycetes</taxon>
        <taxon>Pseudonocardiales</taxon>
        <taxon>Pseudonocardiaceae</taxon>
        <taxon>Crossiella</taxon>
    </lineage>
</organism>
<dbReference type="RefSeq" id="WP_086789390.1">
    <property type="nucleotide sequence ID" value="NZ_JAGIOO010000001.1"/>
</dbReference>
<sequence>MGSKQLKDWIPDESIRDVYSRQCPCRDLLDMVADKWTALTIGALEDGPRRFGQLRQRLEGISQKMLTQTLRTLERDGLVTRTVYPTVPLRVDYELTDLGRSAVAPLAAIRTWSTSNLPEVVRARQEFDARASADPQPVS</sequence>
<dbReference type="Gene3D" id="1.10.10.10">
    <property type="entry name" value="Winged helix-like DNA-binding domain superfamily/Winged helix DNA-binding domain"/>
    <property type="match status" value="1"/>
</dbReference>
<dbReference type="EMBL" id="JAGIOO010000001">
    <property type="protein sequence ID" value="MBP2473254.1"/>
    <property type="molecule type" value="Genomic_DNA"/>
</dbReference>
<gene>
    <name evidence="5" type="ORF">JOF53_002126</name>
</gene>
<reference evidence="5 6" key="1">
    <citation type="submission" date="2021-03" db="EMBL/GenBank/DDBJ databases">
        <title>Sequencing the genomes of 1000 actinobacteria strains.</title>
        <authorList>
            <person name="Klenk H.-P."/>
        </authorList>
    </citation>
    <scope>NUCLEOTIDE SEQUENCE [LARGE SCALE GENOMIC DNA]</scope>
    <source>
        <strain evidence="5 6">DSM 44580</strain>
    </source>
</reference>
<evidence type="ECO:0000259" key="4">
    <source>
        <dbReference type="PROSITE" id="PS51118"/>
    </source>
</evidence>
<dbReference type="PANTHER" id="PTHR33204">
    <property type="entry name" value="TRANSCRIPTIONAL REGULATOR, MARR FAMILY"/>
    <property type="match status" value="1"/>
</dbReference>
<comment type="caution">
    <text evidence="5">The sequence shown here is derived from an EMBL/GenBank/DDBJ whole genome shotgun (WGS) entry which is preliminary data.</text>
</comment>
<dbReference type="SUPFAM" id="SSF46785">
    <property type="entry name" value="Winged helix' DNA-binding domain"/>
    <property type="match status" value="1"/>
</dbReference>
<keyword evidence="3" id="KW-0804">Transcription</keyword>
<dbReference type="Pfam" id="PF01638">
    <property type="entry name" value="HxlR"/>
    <property type="match status" value="1"/>
</dbReference>
<keyword evidence="2 5" id="KW-0238">DNA-binding</keyword>
<dbReference type="InterPro" id="IPR036390">
    <property type="entry name" value="WH_DNA-bd_sf"/>
</dbReference>
<dbReference type="PANTHER" id="PTHR33204:SF18">
    <property type="entry name" value="TRANSCRIPTIONAL REGULATORY PROTEIN"/>
    <property type="match status" value="1"/>
</dbReference>
<dbReference type="InterPro" id="IPR002577">
    <property type="entry name" value="HTH_HxlR"/>
</dbReference>